<name>A0A1S9P8P3_9SPHI</name>
<dbReference type="AlphaFoldDB" id="A0A1S9P8P3"/>
<dbReference type="Proteomes" id="UP000189739">
    <property type="component" value="Unassembled WGS sequence"/>
</dbReference>
<dbReference type="STRING" id="1792845.BC343_15775"/>
<evidence type="ECO:0000313" key="1">
    <source>
        <dbReference type="EMBL" id="OOQ56998.1"/>
    </source>
</evidence>
<organism evidence="1 2">
    <name type="scientific">Mucilaginibacter pedocola</name>
    <dbReference type="NCBI Taxonomy" id="1792845"/>
    <lineage>
        <taxon>Bacteria</taxon>
        <taxon>Pseudomonadati</taxon>
        <taxon>Bacteroidota</taxon>
        <taxon>Sphingobacteriia</taxon>
        <taxon>Sphingobacteriales</taxon>
        <taxon>Sphingobacteriaceae</taxon>
        <taxon>Mucilaginibacter</taxon>
    </lineage>
</organism>
<dbReference type="OrthoDB" id="679082at2"/>
<reference evidence="1 2" key="1">
    <citation type="submission" date="2016-07" db="EMBL/GenBank/DDBJ databases">
        <title>Genomic analysis of zinc-resistant bacterium Mucilaginibacter pedocola TBZ30.</title>
        <authorList>
            <person name="Huang J."/>
            <person name="Tang J."/>
        </authorList>
    </citation>
    <scope>NUCLEOTIDE SEQUENCE [LARGE SCALE GENOMIC DNA]</scope>
    <source>
        <strain evidence="1 2">TBZ30</strain>
    </source>
</reference>
<dbReference type="RefSeq" id="WP_078350869.1">
    <property type="nucleotide sequence ID" value="NZ_MBTF01000037.1"/>
</dbReference>
<proteinExistence type="predicted"/>
<protein>
    <submittedName>
        <fullName evidence="1">Uncharacterized protein</fullName>
    </submittedName>
</protein>
<gene>
    <name evidence="1" type="ORF">BC343_15775</name>
</gene>
<sequence length="87" mass="9852">MIKVPSEIEELESVAIKAVLRLREETLLSGEPFMLNVEGLPSEQCYFEYPDGTIKLVAYLPGMNDFSVIQELTAKESYKLRQDIGLN</sequence>
<accession>A0A1S9P8P3</accession>
<keyword evidence="2" id="KW-1185">Reference proteome</keyword>
<comment type="caution">
    <text evidence="1">The sequence shown here is derived from an EMBL/GenBank/DDBJ whole genome shotgun (WGS) entry which is preliminary data.</text>
</comment>
<evidence type="ECO:0000313" key="2">
    <source>
        <dbReference type="Proteomes" id="UP000189739"/>
    </source>
</evidence>
<dbReference type="EMBL" id="MBTF01000037">
    <property type="protein sequence ID" value="OOQ56998.1"/>
    <property type="molecule type" value="Genomic_DNA"/>
</dbReference>